<dbReference type="EMBL" id="CAJNNV010031698">
    <property type="protein sequence ID" value="CAE8637424.1"/>
    <property type="molecule type" value="Genomic_DNA"/>
</dbReference>
<dbReference type="SUPFAM" id="SSF102848">
    <property type="entry name" value="NSFL1 (p97 ATPase) cofactor p47, SEP domain"/>
    <property type="match status" value="1"/>
</dbReference>
<name>A0A813HI99_POLGL</name>
<dbReference type="Proteomes" id="UP000654075">
    <property type="component" value="Unassembled WGS sequence"/>
</dbReference>
<evidence type="ECO:0000313" key="2">
    <source>
        <dbReference type="EMBL" id="CAE8637424.1"/>
    </source>
</evidence>
<evidence type="ECO:0000313" key="3">
    <source>
        <dbReference type="Proteomes" id="UP000654075"/>
    </source>
</evidence>
<keyword evidence="3" id="KW-1185">Reference proteome</keyword>
<dbReference type="InterPro" id="IPR036241">
    <property type="entry name" value="NSFL1C_SEP_dom_sf"/>
</dbReference>
<dbReference type="EMBL" id="CAJNNV010001675">
    <property type="protein sequence ID" value="CAE8585578.1"/>
    <property type="molecule type" value="Genomic_DNA"/>
</dbReference>
<organism evidence="2 3">
    <name type="scientific">Polarella glacialis</name>
    <name type="common">Dinoflagellate</name>
    <dbReference type="NCBI Taxonomy" id="89957"/>
    <lineage>
        <taxon>Eukaryota</taxon>
        <taxon>Sar</taxon>
        <taxon>Alveolata</taxon>
        <taxon>Dinophyceae</taxon>
        <taxon>Suessiales</taxon>
        <taxon>Suessiaceae</taxon>
        <taxon>Polarella</taxon>
    </lineage>
</organism>
<dbReference type="OrthoDB" id="25887at2759"/>
<proteinExistence type="predicted"/>
<evidence type="ECO:0000313" key="1">
    <source>
        <dbReference type="EMBL" id="CAE8585578.1"/>
    </source>
</evidence>
<dbReference type="AlphaFoldDB" id="A0A813HI99"/>
<accession>A0A813HI99</accession>
<sequence>MSLSRDGWKQCCSAILDVENFKPQDAYPSGPKHNITLLPTGFEEDGTFYAFDDPAQKDLLTALSKGEKPANYSGGKCPHSVIVAAGDGLKQFLAS</sequence>
<gene>
    <name evidence="1" type="ORF">PGLA1383_LOCUS4485</name>
    <name evidence="2" type="ORF">PGLA1383_LOCUS52787</name>
</gene>
<reference evidence="2" key="1">
    <citation type="submission" date="2021-02" db="EMBL/GenBank/DDBJ databases">
        <authorList>
            <person name="Dougan E. K."/>
            <person name="Rhodes N."/>
            <person name="Thang M."/>
            <person name="Chan C."/>
        </authorList>
    </citation>
    <scope>NUCLEOTIDE SEQUENCE</scope>
</reference>
<protein>
    <submittedName>
        <fullName evidence="2">Uncharacterized protein</fullName>
    </submittedName>
</protein>
<comment type="caution">
    <text evidence="2">The sequence shown here is derived from an EMBL/GenBank/DDBJ whole genome shotgun (WGS) entry which is preliminary data.</text>
</comment>